<dbReference type="EMBL" id="AMEQ01000018">
    <property type="protein sequence ID" value="EKY02310.1"/>
    <property type="molecule type" value="Genomic_DNA"/>
</dbReference>
<evidence type="ECO:0000313" key="3">
    <source>
        <dbReference type="Proteomes" id="UP000010408"/>
    </source>
</evidence>
<dbReference type="STRING" id="1127696.HMPREF9134_00700"/>
<protein>
    <recommendedName>
        <fullName evidence="4">Lipoprotein</fullName>
    </recommendedName>
</protein>
<name>L1NGC5_9PORP</name>
<comment type="caution">
    <text evidence="2">The sequence shown here is derived from an EMBL/GenBank/DDBJ whole genome shotgun (WGS) entry which is preliminary data.</text>
</comment>
<dbReference type="Proteomes" id="UP000010408">
    <property type="component" value="Unassembled WGS sequence"/>
</dbReference>
<accession>L1NGC5</accession>
<dbReference type="PATRIC" id="fig|1127696.3.peg.626"/>
<evidence type="ECO:0000313" key="2">
    <source>
        <dbReference type="EMBL" id="EKY02310.1"/>
    </source>
</evidence>
<proteinExistence type="predicted"/>
<dbReference type="RefSeq" id="WP_005468916.1">
    <property type="nucleotide sequence ID" value="NZ_KB291043.1"/>
</dbReference>
<feature type="chain" id="PRO_5003955116" description="Lipoprotein" evidence="1">
    <location>
        <begin position="30"/>
        <end position="118"/>
    </location>
</feature>
<dbReference type="HOGENOM" id="CLU_1946836_0_0_10"/>
<dbReference type="AlphaFoldDB" id="L1NGC5"/>
<sequence length="118" mass="12809">MNQLFKRGTALILATFAFLVISVSCGTTASMSGGLSDESYLVVAASPLYQGKKVFVSIDDESTIGIVAVRPDQVTRHAKRITITPGKHIILVHDAAGRKIFQQEIFVSTRSTKTITLR</sequence>
<feature type="signal peptide" evidence="1">
    <location>
        <begin position="1"/>
        <end position="29"/>
    </location>
</feature>
<reference evidence="2 3" key="1">
    <citation type="submission" date="2012-05" db="EMBL/GenBank/DDBJ databases">
        <authorList>
            <person name="Weinstock G."/>
            <person name="Sodergren E."/>
            <person name="Lobos E.A."/>
            <person name="Fulton L."/>
            <person name="Fulton R."/>
            <person name="Courtney L."/>
            <person name="Fronick C."/>
            <person name="O'Laughlin M."/>
            <person name="Godfrey J."/>
            <person name="Wilson R.M."/>
            <person name="Miner T."/>
            <person name="Farmer C."/>
            <person name="Delehaunty K."/>
            <person name="Cordes M."/>
            <person name="Minx P."/>
            <person name="Tomlinson C."/>
            <person name="Chen J."/>
            <person name="Wollam A."/>
            <person name="Pepin K.H."/>
            <person name="Bhonagiri V."/>
            <person name="Zhang X."/>
            <person name="Suruliraj S."/>
            <person name="Warren W."/>
            <person name="Mitreva M."/>
            <person name="Mardis E.R."/>
            <person name="Wilson R.K."/>
        </authorList>
    </citation>
    <scope>NUCLEOTIDE SEQUENCE [LARGE SCALE GENOMIC DNA]</scope>
    <source>
        <strain evidence="2 3">F0037</strain>
    </source>
</reference>
<organism evidence="2 3">
    <name type="scientific">Porphyromonas catoniae F0037</name>
    <dbReference type="NCBI Taxonomy" id="1127696"/>
    <lineage>
        <taxon>Bacteria</taxon>
        <taxon>Pseudomonadati</taxon>
        <taxon>Bacteroidota</taxon>
        <taxon>Bacteroidia</taxon>
        <taxon>Bacteroidales</taxon>
        <taxon>Porphyromonadaceae</taxon>
        <taxon>Porphyromonas</taxon>
    </lineage>
</organism>
<keyword evidence="1" id="KW-0732">Signal</keyword>
<evidence type="ECO:0008006" key="4">
    <source>
        <dbReference type="Google" id="ProtNLM"/>
    </source>
</evidence>
<evidence type="ECO:0000256" key="1">
    <source>
        <dbReference type="SAM" id="SignalP"/>
    </source>
</evidence>
<gene>
    <name evidence="2" type="ORF">HMPREF9134_00700</name>
</gene>
<dbReference type="PROSITE" id="PS51257">
    <property type="entry name" value="PROKAR_LIPOPROTEIN"/>
    <property type="match status" value="1"/>
</dbReference>